<organism evidence="2 3">
    <name type="scientific">Paraburkholderia bryophila</name>
    <dbReference type="NCBI Taxonomy" id="420952"/>
    <lineage>
        <taxon>Bacteria</taxon>
        <taxon>Pseudomonadati</taxon>
        <taxon>Pseudomonadota</taxon>
        <taxon>Betaproteobacteria</taxon>
        <taxon>Burkholderiales</taxon>
        <taxon>Burkholderiaceae</taxon>
        <taxon>Paraburkholderia</taxon>
    </lineage>
</organism>
<feature type="region of interest" description="Disordered" evidence="1">
    <location>
        <begin position="361"/>
        <end position="435"/>
    </location>
</feature>
<protein>
    <submittedName>
        <fullName evidence="2">Putative mRNA 3-end processing factor</fullName>
    </submittedName>
</protein>
<name>A0A329BK88_9BURK</name>
<dbReference type="InterPro" id="IPR050698">
    <property type="entry name" value="MBL"/>
</dbReference>
<dbReference type="InterPro" id="IPR026360">
    <property type="entry name" value="Xnuc_lig_assoc"/>
</dbReference>
<dbReference type="PANTHER" id="PTHR11203">
    <property type="entry name" value="CLEAVAGE AND POLYADENYLATION SPECIFICITY FACTOR FAMILY MEMBER"/>
    <property type="match status" value="1"/>
</dbReference>
<dbReference type="NCBIfam" id="TIGR04122">
    <property type="entry name" value="Xnuc_lig_assoc"/>
    <property type="match status" value="1"/>
</dbReference>
<dbReference type="STRING" id="1169143.GCA_000383275_02809"/>
<dbReference type="PANTHER" id="PTHR11203:SF49">
    <property type="entry name" value="BLL1145 PROTEIN"/>
    <property type="match status" value="1"/>
</dbReference>
<dbReference type="GO" id="GO:0004521">
    <property type="term" value="F:RNA endonuclease activity"/>
    <property type="evidence" value="ECO:0007669"/>
    <property type="project" value="TreeGrafter"/>
</dbReference>
<feature type="compositionally biased region" description="Low complexity" evidence="1">
    <location>
        <begin position="365"/>
        <end position="385"/>
    </location>
</feature>
<dbReference type="SUPFAM" id="SSF56281">
    <property type="entry name" value="Metallo-hydrolase/oxidoreductase"/>
    <property type="match status" value="1"/>
</dbReference>
<dbReference type="Gene3D" id="3.60.15.10">
    <property type="entry name" value="Ribonuclease Z/Hydroxyacylglutathione hydrolase-like"/>
    <property type="match status" value="1"/>
</dbReference>
<sequence>MTSAFDDQDHEQDHAQDPEQPVKHDPTHDDTQDLVVARPEGLYCAAGDFYIDPWRPVERAVITHAHSDHARFGHRHYLAARPGANVLLSRLPGITLQTLAYGERLAVGNTVVSLHPAGHVLGSAQVRIEHAGRVWVASGDYKLDPDPTCEAFEPVRCDTFITESTFGLPIYRWDPPQSVFDGIDSWWRRNAAEGRASVLFCYSFGKAQRVLASVDAGIGPIFCHGAVEPLNRAYREAGVPLPPVRLVSEIERKDKAMFRQALIVAPPSAQGSAWLKRFGDYSDAFASGWMRLRGARRRRGVDRGFVLSDHADWPSLQSAIQATQARRVIVTHGSVEPMVRWLREQGLEAGAFETQYGDDTDAADAADAAPGDATATAQDSDAASQVLVAKDHDGPPQALAAKDSDAARHAPAGQADEPVAQPAPRDDSLPGANPR</sequence>
<dbReference type="EMBL" id="QLTK01000024">
    <property type="protein sequence ID" value="RAS22322.1"/>
    <property type="molecule type" value="Genomic_DNA"/>
</dbReference>
<accession>A0A329BK88</accession>
<comment type="caution">
    <text evidence="2">The sequence shown here is derived from an EMBL/GenBank/DDBJ whole genome shotgun (WGS) entry which is preliminary data.</text>
</comment>
<gene>
    <name evidence="2" type="ORF">BX591_12432</name>
</gene>
<feature type="compositionally biased region" description="Basic and acidic residues" evidence="1">
    <location>
        <begin position="11"/>
        <end position="30"/>
    </location>
</feature>
<dbReference type="Proteomes" id="UP000248918">
    <property type="component" value="Unassembled WGS sequence"/>
</dbReference>
<feature type="compositionally biased region" description="Acidic residues" evidence="1">
    <location>
        <begin position="1"/>
        <end position="10"/>
    </location>
</feature>
<reference evidence="2 3" key="1">
    <citation type="submission" date="2018-06" db="EMBL/GenBank/DDBJ databases">
        <title>Genomic Encyclopedia of Type Strains, Phase III (KMG-III): the genomes of soil and plant-associated and newly described type strains.</title>
        <authorList>
            <person name="Whitman W."/>
        </authorList>
    </citation>
    <scope>NUCLEOTIDE SEQUENCE [LARGE SCALE GENOMIC DNA]</scope>
    <source>
        <strain evidence="2 3">LMG 23644</strain>
    </source>
</reference>
<dbReference type="AlphaFoldDB" id="A0A329BK88"/>
<feature type="region of interest" description="Disordered" evidence="1">
    <location>
        <begin position="1"/>
        <end position="30"/>
    </location>
</feature>
<dbReference type="InterPro" id="IPR036866">
    <property type="entry name" value="RibonucZ/Hydroxyglut_hydro"/>
</dbReference>
<proteinExistence type="predicted"/>
<evidence type="ECO:0000313" key="3">
    <source>
        <dbReference type="Proteomes" id="UP000248918"/>
    </source>
</evidence>
<evidence type="ECO:0000256" key="1">
    <source>
        <dbReference type="SAM" id="MobiDB-lite"/>
    </source>
</evidence>
<evidence type="ECO:0000313" key="2">
    <source>
        <dbReference type="EMBL" id="RAS22322.1"/>
    </source>
</evidence>